<accession>A0ACB6V0K1</accession>
<name>A0ACB6V0K1_9ASCO</name>
<dbReference type="EMBL" id="QVQA01000184">
    <property type="protein sequence ID" value="KAF5094081.1"/>
    <property type="molecule type" value="Genomic_DNA"/>
</dbReference>
<sequence>MFASKFFGVNTAAVFAKTQQQPAIFSRGMALMGRLHDAPGAQKNEKRLGRGPGSGHGKTSGRGQKGQKARGSIKSWFEGGQTPIFKLFPKRGFNSHIEQPQYVNLDKLQHHIDNKRIDASKPITMKNFFDAGILRKVTGGGVKIIGGGAKKLRQPITISASRISRSALQRIEEVGGSFTAQYYTKLGLSTLVHPQAVLRRLGRIPLRAKPIARKHIEYYRDPENRGYYQDTPAPTIKPSNKSLLKSSSAVRKSPLTNILESLESEKSDALASLTAFESSQVADRPKSTKK</sequence>
<dbReference type="Proteomes" id="UP000744676">
    <property type="component" value="Unassembled WGS sequence"/>
</dbReference>
<proteinExistence type="predicted"/>
<reference evidence="1 2" key="1">
    <citation type="journal article" date="2020" name="Front. Microbiol.">
        <title>Phenotypic and Genetic Characterization of the Cheese Ripening Yeast Geotrichum candidum.</title>
        <authorList>
            <person name="Perkins V."/>
            <person name="Vignola S."/>
            <person name="Lessard M.H."/>
            <person name="Plante P.L."/>
            <person name="Corbeil J."/>
            <person name="Dugat-Bony E."/>
            <person name="Frenette M."/>
            <person name="Labrie S."/>
        </authorList>
    </citation>
    <scope>NUCLEOTIDE SEQUENCE [LARGE SCALE GENOMIC DNA]</scope>
    <source>
        <strain evidence="1 2">LMA-1147</strain>
    </source>
</reference>
<gene>
    <name evidence="1" type="ORF">D0Z00_003710</name>
</gene>
<evidence type="ECO:0000313" key="2">
    <source>
        <dbReference type="Proteomes" id="UP000744676"/>
    </source>
</evidence>
<organism evidence="1 2">
    <name type="scientific">Geotrichum galactomycetum</name>
    <dbReference type="NCBI Taxonomy" id="27317"/>
    <lineage>
        <taxon>Eukaryota</taxon>
        <taxon>Fungi</taxon>
        <taxon>Dikarya</taxon>
        <taxon>Ascomycota</taxon>
        <taxon>Saccharomycotina</taxon>
        <taxon>Dipodascomycetes</taxon>
        <taxon>Dipodascales</taxon>
        <taxon>Dipodascaceae</taxon>
        <taxon>Geotrichum</taxon>
    </lineage>
</organism>
<keyword evidence="2" id="KW-1185">Reference proteome</keyword>
<comment type="caution">
    <text evidence="1">The sequence shown here is derived from an EMBL/GenBank/DDBJ whole genome shotgun (WGS) entry which is preliminary data.</text>
</comment>
<protein>
    <submittedName>
        <fullName evidence="1">Uncharacterized protein</fullName>
    </submittedName>
</protein>
<evidence type="ECO:0000313" key="1">
    <source>
        <dbReference type="EMBL" id="KAF5094081.1"/>
    </source>
</evidence>